<dbReference type="EMBL" id="LNQR01000063">
    <property type="protein sequence ID" value="KWT85311.1"/>
    <property type="molecule type" value="Genomic_DNA"/>
</dbReference>
<evidence type="ECO:0008006" key="3">
    <source>
        <dbReference type="Google" id="ProtNLM"/>
    </source>
</evidence>
<evidence type="ECO:0000313" key="1">
    <source>
        <dbReference type="EMBL" id="KWT85311.1"/>
    </source>
</evidence>
<organism evidence="1 2">
    <name type="scientific">Candidatus Magnetominusculus xianensis</name>
    <dbReference type="NCBI Taxonomy" id="1748249"/>
    <lineage>
        <taxon>Bacteria</taxon>
        <taxon>Pseudomonadati</taxon>
        <taxon>Nitrospirota</taxon>
        <taxon>Nitrospiria</taxon>
        <taxon>Nitrospirales</taxon>
        <taxon>Nitrospiraceae</taxon>
        <taxon>Candidatus Magnetominusculus</taxon>
    </lineage>
</organism>
<gene>
    <name evidence="1" type="ORF">ASN18_1768</name>
</gene>
<accession>A0ABR5SEZ8</accession>
<dbReference type="Proteomes" id="UP000060487">
    <property type="component" value="Unassembled WGS sequence"/>
</dbReference>
<keyword evidence="2" id="KW-1185">Reference proteome</keyword>
<proteinExistence type="predicted"/>
<sequence>MQGLFRLAVNLCGVFLKLSYSIPEDAEQYFKPILRFFGIDVAAAHPATTIQDTIPDTGHVYFNGDCNDPLFSEWILKRFDRVVDFSGMYASGRGYMKSVEETVSITYSHKYFSHRINKAETTVKKQIELPVHTYGANDDNVLILVNGIPIVIYEETGGKRIVYSTINLFDKHSPLSIFKLRHIDWFWRSIEIVTGMKLRHHKWADTFSMRFDDVIGDCGFDFLLPLCDIANKTLLAVDINAARETFYNELLPKCGEVCAHACSHYKYTPMEKTELIYMNWEGGEYSADQLDKYFGHYDKFFSDIPSDKRSTVLSAHGFQTGKAALDYLQRRGIRYIITPFLPGEQFTAAPHEAFESFPYNNINYHITRYSDDMSLFYHTGIKKHFDTWNSPRGYKLHVRESSSTDFLYGIRLFKPPDMYFAPVRVIIKRLERLMDDCSIVGFPLILFTHETSIGYLGKKGWAELAEYITGDISKCRKAMKPSEILTEMQKSNLTDMEV</sequence>
<dbReference type="RefSeq" id="WP_085052384.1">
    <property type="nucleotide sequence ID" value="NZ_LNQR01000063.1"/>
</dbReference>
<protein>
    <recommendedName>
        <fullName evidence="3">Polysaccharide deacetylase</fullName>
    </recommendedName>
</protein>
<reference evidence="1 2" key="1">
    <citation type="submission" date="2015-11" db="EMBL/GenBank/DDBJ databases">
        <authorList>
            <person name="Lin W."/>
        </authorList>
    </citation>
    <scope>NUCLEOTIDE SEQUENCE [LARGE SCALE GENOMIC DNA]</scope>
    <source>
        <strain evidence="1 2">HCH-1</strain>
    </source>
</reference>
<name>A0ABR5SEZ8_9BACT</name>
<comment type="caution">
    <text evidence="1">The sequence shown here is derived from an EMBL/GenBank/DDBJ whole genome shotgun (WGS) entry which is preliminary data.</text>
</comment>
<evidence type="ECO:0000313" key="2">
    <source>
        <dbReference type="Proteomes" id="UP000060487"/>
    </source>
</evidence>